<gene>
    <name evidence="3" type="primary">LOC121134647</name>
</gene>
<dbReference type="RefSeq" id="XP_040589121.1">
    <property type="nucleotide sequence ID" value="XM_040733187.1"/>
</dbReference>
<evidence type="ECO:0000256" key="1">
    <source>
        <dbReference type="SAM" id="MobiDB-lite"/>
    </source>
</evidence>
<evidence type="ECO:0000313" key="3">
    <source>
        <dbReference type="RefSeq" id="XP_040589121.1"/>
    </source>
</evidence>
<sequence>MAPRKQRQEPLSPTKAEVKAKALKAKKAVLKLKHPHKEDLPITHLHRVQDPAAPEKALPKSTHPGETSLTTMHQVPLTAELAMKKTEDNTRELPVDAEANKHHIK</sequence>
<reference evidence="3" key="1">
    <citation type="submission" date="2025-08" db="UniProtKB">
        <authorList>
            <consortium name="RefSeq"/>
        </authorList>
    </citation>
    <scope>IDENTIFICATION</scope>
    <source>
        <tissue evidence="3">Liver</tissue>
    </source>
</reference>
<accession>A0ABM2WJ18</accession>
<evidence type="ECO:0000313" key="2">
    <source>
        <dbReference type="Proteomes" id="UP000886700"/>
    </source>
</evidence>
<feature type="region of interest" description="Disordered" evidence="1">
    <location>
        <begin position="86"/>
        <end position="105"/>
    </location>
</feature>
<protein>
    <submittedName>
        <fullName evidence="3">60S ribosomal protein L23a-like</fullName>
    </submittedName>
</protein>
<dbReference type="Proteomes" id="UP000886700">
    <property type="component" value="Unplaced"/>
</dbReference>
<organism evidence="2 3">
    <name type="scientific">Mesocricetus auratus</name>
    <name type="common">Golden hamster</name>
    <dbReference type="NCBI Taxonomy" id="10036"/>
    <lineage>
        <taxon>Eukaryota</taxon>
        <taxon>Metazoa</taxon>
        <taxon>Chordata</taxon>
        <taxon>Craniata</taxon>
        <taxon>Vertebrata</taxon>
        <taxon>Euteleostomi</taxon>
        <taxon>Mammalia</taxon>
        <taxon>Eutheria</taxon>
        <taxon>Euarchontoglires</taxon>
        <taxon>Glires</taxon>
        <taxon>Rodentia</taxon>
        <taxon>Myomorpha</taxon>
        <taxon>Muroidea</taxon>
        <taxon>Cricetidae</taxon>
        <taxon>Cricetinae</taxon>
        <taxon>Mesocricetus</taxon>
    </lineage>
</organism>
<dbReference type="GeneID" id="121134647"/>
<keyword evidence="2" id="KW-1185">Reference proteome</keyword>
<proteinExistence type="predicted"/>
<feature type="region of interest" description="Disordered" evidence="1">
    <location>
        <begin position="1"/>
        <end position="20"/>
    </location>
</feature>
<name>A0ABM2WJ18_MESAU</name>
<feature type="region of interest" description="Disordered" evidence="1">
    <location>
        <begin position="50"/>
        <end position="72"/>
    </location>
</feature>